<name>A0A2P5EEV1_TREOI</name>
<protein>
    <submittedName>
        <fullName evidence="2">Uncharacterized protein</fullName>
    </submittedName>
</protein>
<evidence type="ECO:0000313" key="3">
    <source>
        <dbReference type="Proteomes" id="UP000237000"/>
    </source>
</evidence>
<proteinExistence type="predicted"/>
<dbReference type="InParanoid" id="A0A2P5EEV1"/>
<dbReference type="EMBL" id="JXTC01000169">
    <property type="protein sequence ID" value="PON84052.1"/>
    <property type="molecule type" value="Genomic_DNA"/>
</dbReference>
<comment type="caution">
    <text evidence="2">The sequence shown here is derived from an EMBL/GenBank/DDBJ whole genome shotgun (WGS) entry which is preliminary data.</text>
</comment>
<accession>A0A2P5EEV1</accession>
<dbReference type="Proteomes" id="UP000237000">
    <property type="component" value="Unassembled WGS sequence"/>
</dbReference>
<feature type="region of interest" description="Disordered" evidence="1">
    <location>
        <begin position="45"/>
        <end position="66"/>
    </location>
</feature>
<evidence type="ECO:0000256" key="1">
    <source>
        <dbReference type="SAM" id="MobiDB-lite"/>
    </source>
</evidence>
<dbReference type="AlphaFoldDB" id="A0A2P5EEV1"/>
<organism evidence="2 3">
    <name type="scientific">Trema orientale</name>
    <name type="common">Charcoal tree</name>
    <name type="synonym">Celtis orientalis</name>
    <dbReference type="NCBI Taxonomy" id="63057"/>
    <lineage>
        <taxon>Eukaryota</taxon>
        <taxon>Viridiplantae</taxon>
        <taxon>Streptophyta</taxon>
        <taxon>Embryophyta</taxon>
        <taxon>Tracheophyta</taxon>
        <taxon>Spermatophyta</taxon>
        <taxon>Magnoliopsida</taxon>
        <taxon>eudicotyledons</taxon>
        <taxon>Gunneridae</taxon>
        <taxon>Pentapetalae</taxon>
        <taxon>rosids</taxon>
        <taxon>fabids</taxon>
        <taxon>Rosales</taxon>
        <taxon>Cannabaceae</taxon>
        <taxon>Trema</taxon>
    </lineage>
</organism>
<keyword evidence="3" id="KW-1185">Reference proteome</keyword>
<reference evidence="3" key="1">
    <citation type="submission" date="2016-06" db="EMBL/GenBank/DDBJ databases">
        <title>Parallel loss of symbiosis genes in relatives of nitrogen-fixing non-legume Parasponia.</title>
        <authorList>
            <person name="Van Velzen R."/>
            <person name="Holmer R."/>
            <person name="Bu F."/>
            <person name="Rutten L."/>
            <person name="Van Zeijl A."/>
            <person name="Liu W."/>
            <person name="Santuari L."/>
            <person name="Cao Q."/>
            <person name="Sharma T."/>
            <person name="Shen D."/>
            <person name="Roswanjaya Y."/>
            <person name="Wardhani T."/>
            <person name="Kalhor M.S."/>
            <person name="Jansen J."/>
            <person name="Van den Hoogen J."/>
            <person name="Gungor B."/>
            <person name="Hartog M."/>
            <person name="Hontelez J."/>
            <person name="Verver J."/>
            <person name="Yang W.-C."/>
            <person name="Schijlen E."/>
            <person name="Repin R."/>
            <person name="Schilthuizen M."/>
            <person name="Schranz E."/>
            <person name="Heidstra R."/>
            <person name="Miyata K."/>
            <person name="Fedorova E."/>
            <person name="Kohlen W."/>
            <person name="Bisseling T."/>
            <person name="Smit S."/>
            <person name="Geurts R."/>
        </authorList>
    </citation>
    <scope>NUCLEOTIDE SEQUENCE [LARGE SCALE GENOMIC DNA]</scope>
    <source>
        <strain evidence="3">cv. RG33-2</strain>
    </source>
</reference>
<evidence type="ECO:0000313" key="2">
    <source>
        <dbReference type="EMBL" id="PON84052.1"/>
    </source>
</evidence>
<gene>
    <name evidence="2" type="ORF">TorRG33x02_201720</name>
</gene>
<sequence length="66" mass="7322">MDALRIVTCLTKFGVEAMGLITGDNEKNDLLGIWVRRDELQNQQANGTSHSKLGLRFSDEEEGKGD</sequence>